<accession>A0A1I1MV02</accession>
<dbReference type="STRING" id="927664.SAMN05421780_11123"/>
<proteinExistence type="predicted"/>
<sequence>MENKEKPAYTESEKLLRLECLKLARVEYSGQSSLPSPRIAEEFYEWVTNPAYEHPNQQTVTDWINGVKPYGERA</sequence>
<name>A0A1I1MV02_9BACT</name>
<organism evidence="1 2">
    <name type="scientific">Flexibacter flexilis DSM 6793</name>
    <dbReference type="NCBI Taxonomy" id="927664"/>
    <lineage>
        <taxon>Bacteria</taxon>
        <taxon>Pseudomonadati</taxon>
        <taxon>Bacteroidota</taxon>
        <taxon>Cytophagia</taxon>
        <taxon>Cytophagales</taxon>
        <taxon>Flexibacteraceae</taxon>
        <taxon>Flexibacter</taxon>
    </lineage>
</organism>
<evidence type="ECO:0000313" key="1">
    <source>
        <dbReference type="EMBL" id="SFC87038.1"/>
    </source>
</evidence>
<dbReference type="Proteomes" id="UP000199514">
    <property type="component" value="Unassembled WGS sequence"/>
</dbReference>
<keyword evidence="2" id="KW-1185">Reference proteome</keyword>
<dbReference type="RefSeq" id="WP_091515528.1">
    <property type="nucleotide sequence ID" value="NZ_FOLE01000011.1"/>
</dbReference>
<dbReference type="AlphaFoldDB" id="A0A1I1MV02"/>
<gene>
    <name evidence="1" type="ORF">SAMN05421780_11123</name>
</gene>
<reference evidence="1 2" key="1">
    <citation type="submission" date="2016-10" db="EMBL/GenBank/DDBJ databases">
        <authorList>
            <person name="de Groot N.N."/>
        </authorList>
    </citation>
    <scope>NUCLEOTIDE SEQUENCE [LARGE SCALE GENOMIC DNA]</scope>
    <source>
        <strain evidence="1 2">DSM 6793</strain>
    </source>
</reference>
<dbReference type="EMBL" id="FOLE01000011">
    <property type="protein sequence ID" value="SFC87038.1"/>
    <property type="molecule type" value="Genomic_DNA"/>
</dbReference>
<evidence type="ECO:0000313" key="2">
    <source>
        <dbReference type="Proteomes" id="UP000199514"/>
    </source>
</evidence>
<protein>
    <submittedName>
        <fullName evidence="1">Uncharacterized protein</fullName>
    </submittedName>
</protein>